<dbReference type="PANTHER" id="PTHR43022">
    <property type="entry name" value="PROTEIN SMF"/>
    <property type="match status" value="1"/>
</dbReference>
<sequence length="420" mass="43033">MPADAGLRRSLARLDGAGETGGSGEPEIDRGRADELLARVAWSRLAEPGDGLAGELLRALGATRMLGLLVSGAGAKRIREIAAAAGASEIGTRQLGAGLERWLPRLDRAASVSDVQRGVAAGMRVLLPGDPGWPSFLERLGEHAPTLLWFRGDAALLSAPSLAVVGARASTGYGAHVTAEITDGVCAAGVTIVSGGAYGIDAVAHRTALAASASTIAVLAGGLDRPYPVAHTSLLGRIADRGLLCSEMVPGSAPTRWRFLQRNRIIAALSSTTLVAEAGVRSGSLNTAGHAAEMGIPLGAIPGPITSASSSGCHRLIREYGAALVTGTEDVLELLRSAGGVPPGELDGGGESSREPALHRRVIDALPLRGARSCSEVARLAGVSPDEARGALAELELLGSVERRETPGAAESKWSLVRRE</sequence>
<reference evidence="4" key="1">
    <citation type="submission" date="2020-12" db="EMBL/GenBank/DDBJ databases">
        <title>Leucobacter sp. CAS1, isolated from Chromium sludge.</title>
        <authorList>
            <person name="Xu Z."/>
        </authorList>
    </citation>
    <scope>NUCLEOTIDE SEQUENCE</scope>
    <source>
        <strain evidence="4">CSA1</strain>
    </source>
</reference>
<dbReference type="InterPro" id="IPR057666">
    <property type="entry name" value="DrpA_SLOG"/>
</dbReference>
<dbReference type="InterPro" id="IPR003488">
    <property type="entry name" value="DprA"/>
</dbReference>
<evidence type="ECO:0000313" key="5">
    <source>
        <dbReference type="Proteomes" id="UP000608530"/>
    </source>
</evidence>
<accession>A0A934QB55</accession>
<dbReference type="NCBIfam" id="TIGR00732">
    <property type="entry name" value="dprA"/>
    <property type="match status" value="1"/>
</dbReference>
<dbReference type="Proteomes" id="UP000608530">
    <property type="component" value="Unassembled WGS sequence"/>
</dbReference>
<evidence type="ECO:0000256" key="2">
    <source>
        <dbReference type="SAM" id="MobiDB-lite"/>
    </source>
</evidence>
<comment type="caution">
    <text evidence="4">The sequence shown here is derived from an EMBL/GenBank/DDBJ whole genome shotgun (WGS) entry which is preliminary data.</text>
</comment>
<dbReference type="PANTHER" id="PTHR43022:SF1">
    <property type="entry name" value="PROTEIN SMF"/>
    <property type="match status" value="1"/>
</dbReference>
<dbReference type="AlphaFoldDB" id="A0A934QB55"/>
<dbReference type="SUPFAM" id="SSF102405">
    <property type="entry name" value="MCP/YpsA-like"/>
    <property type="match status" value="1"/>
</dbReference>
<evidence type="ECO:0000313" key="4">
    <source>
        <dbReference type="EMBL" id="MBK0420072.1"/>
    </source>
</evidence>
<protein>
    <submittedName>
        <fullName evidence="4">DNA-protecting protein DprA</fullName>
    </submittedName>
</protein>
<evidence type="ECO:0000256" key="1">
    <source>
        <dbReference type="ARBA" id="ARBA00006525"/>
    </source>
</evidence>
<comment type="similarity">
    <text evidence="1">Belongs to the DprA/Smf family.</text>
</comment>
<dbReference type="GO" id="GO:0009294">
    <property type="term" value="P:DNA-mediated transformation"/>
    <property type="evidence" value="ECO:0007669"/>
    <property type="project" value="InterPro"/>
</dbReference>
<feature type="region of interest" description="Disordered" evidence="2">
    <location>
        <begin position="1"/>
        <end position="30"/>
    </location>
</feature>
<dbReference type="EMBL" id="JAEHOH010000020">
    <property type="protein sequence ID" value="MBK0420072.1"/>
    <property type="molecule type" value="Genomic_DNA"/>
</dbReference>
<dbReference type="Gene3D" id="3.40.50.450">
    <property type="match status" value="1"/>
</dbReference>
<keyword evidence="5" id="KW-1185">Reference proteome</keyword>
<organism evidence="4 5">
    <name type="scientific">Leucobacter chromiisoli</name>
    <dbReference type="NCBI Taxonomy" id="2796471"/>
    <lineage>
        <taxon>Bacteria</taxon>
        <taxon>Bacillati</taxon>
        <taxon>Actinomycetota</taxon>
        <taxon>Actinomycetes</taxon>
        <taxon>Micrococcales</taxon>
        <taxon>Microbacteriaceae</taxon>
        <taxon>Leucobacter</taxon>
    </lineage>
</organism>
<name>A0A934QB55_9MICO</name>
<dbReference type="Pfam" id="PF02481">
    <property type="entry name" value="DNA_processg_A"/>
    <property type="match status" value="1"/>
</dbReference>
<feature type="domain" description="Smf/DprA SLOG" evidence="3">
    <location>
        <begin position="125"/>
        <end position="335"/>
    </location>
</feature>
<evidence type="ECO:0000259" key="3">
    <source>
        <dbReference type="Pfam" id="PF02481"/>
    </source>
</evidence>
<proteinExistence type="inferred from homology"/>
<gene>
    <name evidence="4" type="primary">dprA</name>
    <name evidence="4" type="ORF">JD276_13625</name>
</gene>